<reference evidence="1" key="1">
    <citation type="submission" date="2023-07" db="EMBL/GenBank/DDBJ databases">
        <title>Black Yeasts Isolated from many extreme environments.</title>
        <authorList>
            <person name="Coleine C."/>
            <person name="Stajich J.E."/>
            <person name="Selbmann L."/>
        </authorList>
    </citation>
    <scope>NUCLEOTIDE SEQUENCE</scope>
    <source>
        <strain evidence="1">CCFEE 5714</strain>
    </source>
</reference>
<dbReference type="EMBL" id="JAUTXU010000104">
    <property type="protein sequence ID" value="KAK3708050.1"/>
    <property type="molecule type" value="Genomic_DNA"/>
</dbReference>
<dbReference type="Proteomes" id="UP001281147">
    <property type="component" value="Unassembled WGS sequence"/>
</dbReference>
<accession>A0ACC3N2P9</accession>
<comment type="caution">
    <text evidence="1">The sequence shown here is derived from an EMBL/GenBank/DDBJ whole genome shotgun (WGS) entry which is preliminary data.</text>
</comment>
<proteinExistence type="predicted"/>
<evidence type="ECO:0000313" key="2">
    <source>
        <dbReference type="Proteomes" id="UP001281147"/>
    </source>
</evidence>
<evidence type="ECO:0000313" key="1">
    <source>
        <dbReference type="EMBL" id="KAK3708050.1"/>
    </source>
</evidence>
<keyword evidence="2" id="KW-1185">Reference proteome</keyword>
<name>A0ACC3N2P9_9PEZI</name>
<sequence length="446" mass="50133">MDEIRDIKSIPCGTEAAKYFALQEGYRNLNHGSFGTYPRPVRSILHHYQDRAEATPDAFIRYEYPERLDESRAAIARYLHAPIETCVFVPNATTGINTVLRNLVYEPDDVIIYFATIYGACEKTVSYIVETTLAEARKVPCTYPISDDDLCNAFEDAVRDLEANDKNPKIAIFDTIVALPGVRAPFERLTQLCKQYDVLSCIDGAHGVGHIPLNLSGLDPDFFVSNCHKWLHVPRGCAVFYVPKRNQHLMRSTLPTSHGFVPTDGGAINNPLPPSSKSDFVSSFEFVGTLDNSPFLCIPGALEWRSKVTWNDKQGEEAIFAYNLHLARRSGQIVSGILGTEVLENKQGTLGDCNFANVRLPLSFKDLTESDLAKAAQIGEWIVKTLVADYQTFIAMVFYDESWWMRLSSSVYLTEPDFEWAGQVLKEVCDRVRKGEWMENESATKL</sequence>
<organism evidence="1 2">
    <name type="scientific">Vermiconidia calcicola</name>
    <dbReference type="NCBI Taxonomy" id="1690605"/>
    <lineage>
        <taxon>Eukaryota</taxon>
        <taxon>Fungi</taxon>
        <taxon>Dikarya</taxon>
        <taxon>Ascomycota</taxon>
        <taxon>Pezizomycotina</taxon>
        <taxon>Dothideomycetes</taxon>
        <taxon>Dothideomycetidae</taxon>
        <taxon>Mycosphaerellales</taxon>
        <taxon>Extremaceae</taxon>
        <taxon>Vermiconidia</taxon>
    </lineage>
</organism>
<gene>
    <name evidence="1" type="ORF">LTR37_011743</name>
</gene>
<protein>
    <submittedName>
        <fullName evidence="1">Uncharacterized protein</fullName>
    </submittedName>
</protein>